<dbReference type="Proteomes" id="UP000799423">
    <property type="component" value="Unassembled WGS sequence"/>
</dbReference>
<dbReference type="Pfam" id="PF06985">
    <property type="entry name" value="HET"/>
    <property type="match status" value="1"/>
</dbReference>
<feature type="domain" description="Heterokaryon incompatibility" evidence="2">
    <location>
        <begin position="80"/>
        <end position="237"/>
    </location>
</feature>
<sequence>MSRQNLPHRPALPALVTSSEPPSKSDQSPTQHGQTRHDDLSVQTPGEPQELIRVLDVHAGEEETVTCTLRIVSLASPEPYETLSYVWGNGPKCKTIHITNRNDIDVTQGLYDALVRLRYSSGSRMLWIDQCCIEQENAAEKTHQVRLMTKIYKLCTQCVIWFGEIPRPIREESAQGTFDMITLLAQSYWASSSPPSTPPPILAPPSVSTRALVDTAYDAFCVFIKNPWWRRIWTVQEAVLPPTLVLHWGPLSIPWSTVVAAARAGWFDWPSPIDSFDMQDFKPIVMGLDLTKEGETPLEILHRWRYRDALDARDKVYALGGLFDPEDTIPSIANCDYSVDVATLYANVTRDLIEWDQGLEYLVGMKMQRDPGLPSWAIDFRRCGTVNDGYAWWDPSFRYDWFDACAEVDLSEGMIRCDGRLLSLRGVKVGVVKRVGTARICDEVDDIEYEELVTQMRGWKNLLSECLSNEPADEMYPCKESEESEESEETYQEAFFRTVIGDLVTDEAPERRATDEDVQLVAEFAEEEDMDSEVVYSLRCMLMNHTFFMTSEGHMGIGPTDTKTGDEIWILAGGNVPFILRPTSVDEETHSPGSVHAGEHSLVGGAHLHGFMDGEAHELMSHELAEVHLH</sequence>
<accession>A0A6A7AN66</accession>
<dbReference type="Pfam" id="PF26639">
    <property type="entry name" value="Het-6_barrel"/>
    <property type="match status" value="1"/>
</dbReference>
<proteinExistence type="predicted"/>
<dbReference type="InterPro" id="IPR010730">
    <property type="entry name" value="HET"/>
</dbReference>
<dbReference type="PANTHER" id="PTHR24148">
    <property type="entry name" value="ANKYRIN REPEAT DOMAIN-CONTAINING PROTEIN 39 HOMOLOG-RELATED"/>
    <property type="match status" value="1"/>
</dbReference>
<dbReference type="OrthoDB" id="3557394at2759"/>
<feature type="compositionally biased region" description="Polar residues" evidence="1">
    <location>
        <begin position="16"/>
        <end position="33"/>
    </location>
</feature>
<name>A0A6A7AN66_9PLEO</name>
<dbReference type="InterPro" id="IPR052895">
    <property type="entry name" value="HetReg/Transcr_Mod"/>
</dbReference>
<keyword evidence="4" id="KW-1185">Reference proteome</keyword>
<evidence type="ECO:0000313" key="4">
    <source>
        <dbReference type="Proteomes" id="UP000799423"/>
    </source>
</evidence>
<dbReference type="PANTHER" id="PTHR24148:SF73">
    <property type="entry name" value="HET DOMAIN PROTEIN (AFU_ORTHOLOGUE AFUA_8G01020)"/>
    <property type="match status" value="1"/>
</dbReference>
<evidence type="ECO:0000313" key="3">
    <source>
        <dbReference type="EMBL" id="KAF2844661.1"/>
    </source>
</evidence>
<protein>
    <submittedName>
        <fullName evidence="3">HET-domain-containing protein</fullName>
    </submittedName>
</protein>
<reference evidence="3" key="1">
    <citation type="submission" date="2020-01" db="EMBL/GenBank/DDBJ databases">
        <authorList>
            <consortium name="DOE Joint Genome Institute"/>
            <person name="Haridas S."/>
            <person name="Albert R."/>
            <person name="Binder M."/>
            <person name="Bloem J."/>
            <person name="Labutti K."/>
            <person name="Salamov A."/>
            <person name="Andreopoulos B."/>
            <person name="Baker S.E."/>
            <person name="Barry K."/>
            <person name="Bills G."/>
            <person name="Bluhm B.H."/>
            <person name="Cannon C."/>
            <person name="Castanera R."/>
            <person name="Culley D.E."/>
            <person name="Daum C."/>
            <person name="Ezra D."/>
            <person name="Gonzalez J.B."/>
            <person name="Henrissat B."/>
            <person name="Kuo A."/>
            <person name="Liang C."/>
            <person name="Lipzen A."/>
            <person name="Lutzoni F."/>
            <person name="Magnuson J."/>
            <person name="Mondo S."/>
            <person name="Nolan M."/>
            <person name="Ohm R."/>
            <person name="Pangilinan J."/>
            <person name="Park H.-J."/>
            <person name="Ramirez L."/>
            <person name="Alfaro M."/>
            <person name="Sun H."/>
            <person name="Tritt A."/>
            <person name="Yoshinaga Y."/>
            <person name="Zwiers L.-H."/>
            <person name="Turgeon B.G."/>
            <person name="Goodwin S.B."/>
            <person name="Spatafora J.W."/>
            <person name="Crous P.W."/>
            <person name="Grigoriev I.V."/>
        </authorList>
    </citation>
    <scope>NUCLEOTIDE SEQUENCE</scope>
    <source>
        <strain evidence="3">IPT5</strain>
    </source>
</reference>
<dbReference type="AlphaFoldDB" id="A0A6A7AN66"/>
<dbReference type="EMBL" id="MU006368">
    <property type="protein sequence ID" value="KAF2844661.1"/>
    <property type="molecule type" value="Genomic_DNA"/>
</dbReference>
<evidence type="ECO:0000256" key="1">
    <source>
        <dbReference type="SAM" id="MobiDB-lite"/>
    </source>
</evidence>
<feature type="region of interest" description="Disordered" evidence="1">
    <location>
        <begin position="1"/>
        <end position="47"/>
    </location>
</feature>
<organism evidence="3 4">
    <name type="scientific">Plenodomus tracheiphilus IPT5</name>
    <dbReference type="NCBI Taxonomy" id="1408161"/>
    <lineage>
        <taxon>Eukaryota</taxon>
        <taxon>Fungi</taxon>
        <taxon>Dikarya</taxon>
        <taxon>Ascomycota</taxon>
        <taxon>Pezizomycotina</taxon>
        <taxon>Dothideomycetes</taxon>
        <taxon>Pleosporomycetidae</taxon>
        <taxon>Pleosporales</taxon>
        <taxon>Pleosporineae</taxon>
        <taxon>Leptosphaeriaceae</taxon>
        <taxon>Plenodomus</taxon>
    </lineage>
</organism>
<gene>
    <name evidence="3" type="ORF">T440DRAFT_314280</name>
</gene>
<evidence type="ECO:0000259" key="2">
    <source>
        <dbReference type="Pfam" id="PF06985"/>
    </source>
</evidence>